<reference evidence="3 4" key="1">
    <citation type="journal article" date="2024" name="Commun. Biol.">
        <title>Comparative genomic analysis of thermophilic fungi reveals convergent evolutionary adaptations and gene losses.</title>
        <authorList>
            <person name="Steindorff A.S."/>
            <person name="Aguilar-Pontes M.V."/>
            <person name="Robinson A.J."/>
            <person name="Andreopoulos B."/>
            <person name="LaButti K."/>
            <person name="Kuo A."/>
            <person name="Mondo S."/>
            <person name="Riley R."/>
            <person name="Otillar R."/>
            <person name="Haridas S."/>
            <person name="Lipzen A."/>
            <person name="Grimwood J."/>
            <person name="Schmutz J."/>
            <person name="Clum A."/>
            <person name="Reid I.D."/>
            <person name="Moisan M.C."/>
            <person name="Butler G."/>
            <person name="Nguyen T.T.M."/>
            <person name="Dewar K."/>
            <person name="Conant G."/>
            <person name="Drula E."/>
            <person name="Henrissat B."/>
            <person name="Hansel C."/>
            <person name="Singer S."/>
            <person name="Hutchinson M.I."/>
            <person name="de Vries R.P."/>
            <person name="Natvig D.O."/>
            <person name="Powell A.J."/>
            <person name="Tsang A."/>
            <person name="Grigoriev I.V."/>
        </authorList>
    </citation>
    <scope>NUCLEOTIDE SEQUENCE [LARGE SCALE GENOMIC DNA]</scope>
    <source>
        <strain evidence="3 4">ATCC 22073</strain>
    </source>
</reference>
<dbReference type="SUPFAM" id="SSF55021">
    <property type="entry name" value="ACT-like"/>
    <property type="match status" value="1"/>
</dbReference>
<comment type="caution">
    <text evidence="3">The sequence shown here is derived from an EMBL/GenBank/DDBJ whole genome shotgun (WGS) entry which is preliminary data.</text>
</comment>
<dbReference type="Proteomes" id="UP001600064">
    <property type="component" value="Unassembled WGS sequence"/>
</dbReference>
<dbReference type="EMBL" id="JAZGUE010000005">
    <property type="protein sequence ID" value="KAL2266477.1"/>
    <property type="molecule type" value="Genomic_DNA"/>
</dbReference>
<feature type="compositionally biased region" description="Basic residues" evidence="1">
    <location>
        <begin position="259"/>
        <end position="270"/>
    </location>
</feature>
<dbReference type="GeneID" id="98127116"/>
<feature type="region of interest" description="Disordered" evidence="1">
    <location>
        <begin position="364"/>
        <end position="383"/>
    </location>
</feature>
<feature type="region of interest" description="Disordered" evidence="1">
    <location>
        <begin position="39"/>
        <end position="59"/>
    </location>
</feature>
<dbReference type="RefSeq" id="XP_070865204.1">
    <property type="nucleotide sequence ID" value="XM_071012472.1"/>
</dbReference>
<dbReference type="Gene3D" id="3.30.2130.10">
    <property type="entry name" value="VC0802-like"/>
    <property type="match status" value="1"/>
</dbReference>
<feature type="domain" description="CASTOR ACT" evidence="2">
    <location>
        <begin position="107"/>
        <end position="166"/>
    </location>
</feature>
<evidence type="ECO:0000259" key="2">
    <source>
        <dbReference type="Pfam" id="PF13840"/>
    </source>
</evidence>
<dbReference type="InterPro" id="IPR027795">
    <property type="entry name" value="CASTOR_ACT_dom"/>
</dbReference>
<accession>A0ABR4DA60</accession>
<name>A0ABR4DA60_9PEZI</name>
<dbReference type="InterPro" id="IPR051719">
    <property type="entry name" value="CASTOR_mTORC1"/>
</dbReference>
<keyword evidence="4" id="KW-1185">Reference proteome</keyword>
<evidence type="ECO:0000256" key="1">
    <source>
        <dbReference type="SAM" id="MobiDB-lite"/>
    </source>
</evidence>
<protein>
    <recommendedName>
        <fullName evidence="2">CASTOR ACT domain-containing protein</fullName>
    </recommendedName>
</protein>
<organism evidence="3 4">
    <name type="scientific">Remersonia thermophila</name>
    <dbReference type="NCBI Taxonomy" id="72144"/>
    <lineage>
        <taxon>Eukaryota</taxon>
        <taxon>Fungi</taxon>
        <taxon>Dikarya</taxon>
        <taxon>Ascomycota</taxon>
        <taxon>Pezizomycotina</taxon>
        <taxon>Sordariomycetes</taxon>
        <taxon>Sordariomycetidae</taxon>
        <taxon>Sordariales</taxon>
        <taxon>Sordariales incertae sedis</taxon>
        <taxon>Remersonia</taxon>
    </lineage>
</organism>
<evidence type="ECO:0000313" key="3">
    <source>
        <dbReference type="EMBL" id="KAL2266477.1"/>
    </source>
</evidence>
<evidence type="ECO:0000313" key="4">
    <source>
        <dbReference type="Proteomes" id="UP001600064"/>
    </source>
</evidence>
<feature type="compositionally biased region" description="Gly residues" evidence="1">
    <location>
        <begin position="364"/>
        <end position="377"/>
    </location>
</feature>
<gene>
    <name evidence="3" type="ORF">VTJ83DRAFT_5829</name>
</gene>
<feature type="region of interest" description="Disordered" evidence="1">
    <location>
        <begin position="247"/>
        <end position="284"/>
    </location>
</feature>
<sequence length="468" mass="49347">MHAQISFLEGTLSLIHIPLDLYPSLLQPILKILLPPSRDPYHRRRSSSSASIANEEHPPQNHHGGFLNISVTPIECSIVCDAAWAETVFRPALARLPRDQSRMVAISGDTYAVLNVYGTGMDAGSRVADLTSPLALAGIPIFFITTYYSDYILVPVKARQAVVKALLAQGFVFSGEDHSQLISSPSASFHNLPLAAGNPQPPAPAPPSSIDDLQRRTFALLRRRRVTPLIHPGLTLVQCTGASADPTASANGAEALSGGRHHPHHQHRHSSSTSSFGRAGRRPSAPSWVDTVDARLYAALVAALAAQPRFLSVTLAHEDPPSLLMDRALLPLFGGAVMAGTAAAALDDEYYYVDYTESGSPGVGYGGPSGGGGGGGSSSSSNSSSSGGLVPIFLDLTDLPFEATGIVSGVAGRLVREMRGEEEDVGAMGCELSYLSTARSGAVILSAEQAAKAMEALELVLKREEEEV</sequence>
<dbReference type="InterPro" id="IPR045865">
    <property type="entry name" value="ACT-like_dom_sf"/>
</dbReference>
<proteinExistence type="predicted"/>
<dbReference type="PANTHER" id="PTHR31131:SF6">
    <property type="entry name" value="CASTOR ACT DOMAIN-CONTAINING PROTEIN"/>
    <property type="match status" value="1"/>
</dbReference>
<dbReference type="PANTHER" id="PTHR31131">
    <property type="entry name" value="CHROMOSOME 1, WHOLE GENOME SHOTGUN SEQUENCE"/>
    <property type="match status" value="1"/>
</dbReference>
<dbReference type="Pfam" id="PF13840">
    <property type="entry name" value="ACT_7"/>
    <property type="match status" value="1"/>
</dbReference>